<sequence length="109" mass="12393">MARIASNPLSVPRFRPYFQVSDTALLFKSPSLPPYRTPKFQSIICHTNPLPTQTQSSDELNTKWKYSYKTWIDTISDQGTTTVEVLGMVVWLKAAVINEEGTQAIFIRL</sequence>
<evidence type="ECO:0000313" key="1">
    <source>
        <dbReference type="EMBL" id="KAK5839109.1"/>
    </source>
</evidence>
<organism evidence="1 2">
    <name type="scientific">Gossypium arboreum</name>
    <name type="common">Tree cotton</name>
    <name type="synonym">Gossypium nanking</name>
    <dbReference type="NCBI Taxonomy" id="29729"/>
    <lineage>
        <taxon>Eukaryota</taxon>
        <taxon>Viridiplantae</taxon>
        <taxon>Streptophyta</taxon>
        <taxon>Embryophyta</taxon>
        <taxon>Tracheophyta</taxon>
        <taxon>Spermatophyta</taxon>
        <taxon>Magnoliopsida</taxon>
        <taxon>eudicotyledons</taxon>
        <taxon>Gunneridae</taxon>
        <taxon>Pentapetalae</taxon>
        <taxon>rosids</taxon>
        <taxon>malvids</taxon>
        <taxon>Malvales</taxon>
        <taxon>Malvaceae</taxon>
        <taxon>Malvoideae</taxon>
        <taxon>Gossypium</taxon>
    </lineage>
</organism>
<accession>A0ABR0QII4</accession>
<evidence type="ECO:0000313" key="2">
    <source>
        <dbReference type="Proteomes" id="UP001358586"/>
    </source>
</evidence>
<name>A0ABR0QII4_GOSAR</name>
<protein>
    <submittedName>
        <fullName evidence="1">Uncharacterized protein</fullName>
    </submittedName>
</protein>
<reference evidence="1 2" key="1">
    <citation type="submission" date="2023-03" db="EMBL/GenBank/DDBJ databases">
        <title>WGS of Gossypium arboreum.</title>
        <authorList>
            <person name="Yu D."/>
        </authorList>
    </citation>
    <scope>NUCLEOTIDE SEQUENCE [LARGE SCALE GENOMIC DNA]</scope>
    <source>
        <tissue evidence="1">Leaf</tissue>
    </source>
</reference>
<comment type="caution">
    <text evidence="1">The sequence shown here is derived from an EMBL/GenBank/DDBJ whole genome shotgun (WGS) entry which is preliminary data.</text>
</comment>
<dbReference type="Proteomes" id="UP001358586">
    <property type="component" value="Chromosome 3"/>
</dbReference>
<dbReference type="EMBL" id="JARKNE010000003">
    <property type="protein sequence ID" value="KAK5839109.1"/>
    <property type="molecule type" value="Genomic_DNA"/>
</dbReference>
<proteinExistence type="predicted"/>
<keyword evidence="2" id="KW-1185">Reference proteome</keyword>
<gene>
    <name evidence="1" type="ORF">PVK06_007871</name>
</gene>